<gene>
    <name evidence="3" type="ORF">GQA70_19590</name>
</gene>
<keyword evidence="4" id="KW-1185">Reference proteome</keyword>
<dbReference type="InterPro" id="IPR038610">
    <property type="entry name" value="FliK-like_C_sf"/>
</dbReference>
<proteinExistence type="predicted"/>
<dbReference type="CDD" id="cd17470">
    <property type="entry name" value="T3SS_Flik_C"/>
    <property type="match status" value="1"/>
</dbReference>
<evidence type="ECO:0000256" key="1">
    <source>
        <dbReference type="SAM" id="MobiDB-lite"/>
    </source>
</evidence>
<sequence>MLAPATVNESNAPLGGTPFVTSPFLSDLDEPHLSVDAGEMGPAEARGTVGGPHQTVSMPGGPLRSEPAAILRQVADALPRMADGRIELQLNPEELGRVRFQIHSVENGLVVQVAADRPETLDLMRRHLDQLARDFAEAGYEGASFSFGGDASDNQGDTSGPRLGSDGDSQPGDAADVARAPQPQAPSEGLDIRI</sequence>
<protein>
    <recommendedName>
        <fullName evidence="2">Flagellar hook-length control protein-like C-terminal domain-containing protein</fullName>
    </recommendedName>
</protein>
<feature type="region of interest" description="Disordered" evidence="1">
    <location>
        <begin position="146"/>
        <end position="194"/>
    </location>
</feature>
<evidence type="ECO:0000313" key="3">
    <source>
        <dbReference type="EMBL" id="QRF68321.1"/>
    </source>
</evidence>
<organism evidence="3 4">
    <name type="scientific">Ponticoccus alexandrii</name>
    <dbReference type="NCBI Taxonomy" id="1943633"/>
    <lineage>
        <taxon>Bacteria</taxon>
        <taxon>Pseudomonadati</taxon>
        <taxon>Pseudomonadota</taxon>
        <taxon>Alphaproteobacteria</taxon>
        <taxon>Rhodobacterales</taxon>
        <taxon>Roseobacteraceae</taxon>
        <taxon>Ponticoccus</taxon>
    </lineage>
</organism>
<feature type="region of interest" description="Disordered" evidence="1">
    <location>
        <begin position="1"/>
        <end position="64"/>
    </location>
</feature>
<dbReference type="Gene3D" id="3.30.750.140">
    <property type="match status" value="1"/>
</dbReference>
<dbReference type="RefSeq" id="WP_251374156.1">
    <property type="nucleotide sequence ID" value="NZ_CP047166.1"/>
</dbReference>
<name>A0ABX7FDX1_9RHOB</name>
<dbReference type="Pfam" id="PF02120">
    <property type="entry name" value="Flg_hook"/>
    <property type="match status" value="1"/>
</dbReference>
<evidence type="ECO:0000259" key="2">
    <source>
        <dbReference type="Pfam" id="PF02120"/>
    </source>
</evidence>
<dbReference type="EMBL" id="CP047166">
    <property type="protein sequence ID" value="QRF68321.1"/>
    <property type="molecule type" value="Genomic_DNA"/>
</dbReference>
<dbReference type="Proteomes" id="UP000596387">
    <property type="component" value="Chromosome"/>
</dbReference>
<reference evidence="3 4" key="1">
    <citation type="submission" date="2019-12" db="EMBL/GenBank/DDBJ databases">
        <title>Complete Genome Sequence of a Quorum-Sensing Bacterium,Rhodobacteraceae bacterium C31, Isolated from a marine microalgae symbiotic bacteria.</title>
        <authorList>
            <person name="Zhang Y."/>
        </authorList>
    </citation>
    <scope>NUCLEOTIDE SEQUENCE [LARGE SCALE GENOMIC DNA]</scope>
    <source>
        <strain evidence="3 4">C31</strain>
    </source>
</reference>
<feature type="domain" description="Flagellar hook-length control protein-like C-terminal" evidence="2">
    <location>
        <begin position="84"/>
        <end position="155"/>
    </location>
</feature>
<evidence type="ECO:0000313" key="4">
    <source>
        <dbReference type="Proteomes" id="UP000596387"/>
    </source>
</evidence>
<dbReference type="InterPro" id="IPR021136">
    <property type="entry name" value="Flagellar_hook_control-like_C"/>
</dbReference>
<accession>A0ABX7FDX1</accession>